<dbReference type="InterPro" id="IPR027370">
    <property type="entry name" value="Znf-RING_euk"/>
</dbReference>
<evidence type="ECO:0000313" key="7">
    <source>
        <dbReference type="EMBL" id="CAA2617392.1"/>
    </source>
</evidence>
<evidence type="ECO:0000259" key="6">
    <source>
        <dbReference type="PROSITE" id="PS50089"/>
    </source>
</evidence>
<feature type="coiled-coil region" evidence="5">
    <location>
        <begin position="261"/>
        <end position="288"/>
    </location>
</feature>
<sequence length="456" mass="51013">MSDHPPASPAPVGAHANIGRAVCPICYEDLKPVVEDLQSISVCGHVFHELCLQQWQEYCPAGKKCTCPVCKQSYIPRDVTRLFFQSNGGSGHNCPSFCTQKTLSEAEAETLSSEIKKLQGKLSAVGSALDAQKQHVGELNSEILVWKSRAKREEEMKTEHEKEKEIIRHLLQIKEADLRKTSEECLRLKEKSLALAKELAGHGCESGEEEVAKLITIGQGTHNDAIDVLQRSLLLRNKCYKELMIQCNLLGRAETRSLKKLEKSEEKIKMLKIRLQELEKAVEKKDSEILRVMKVSKEKIAEQADLESSKQNSSYPYLDGYFYSSEVEPDDSVTESFCVLQIPTEMYFSSSAEQNYPPPLPTSLIGTENGRKHAKWCRNVTKVNPSMETPKRCGELIALGADGRGGTIKVLRALNKFRDRRARTLVTKKCKHGKAQVIQAQEGCLGIEKYFGKTGS</sequence>
<dbReference type="AlphaFoldDB" id="A0A7I8IHV7"/>
<dbReference type="InterPro" id="IPR013083">
    <property type="entry name" value="Znf_RING/FYVE/PHD"/>
</dbReference>
<evidence type="ECO:0000256" key="2">
    <source>
        <dbReference type="ARBA" id="ARBA00022771"/>
    </source>
</evidence>
<keyword evidence="8" id="KW-1185">Reference proteome</keyword>
<dbReference type="EMBL" id="CACRZD030000003">
    <property type="protein sequence ID" value="CAA6657088.1"/>
    <property type="molecule type" value="Genomic_DNA"/>
</dbReference>
<dbReference type="SMART" id="SM00184">
    <property type="entry name" value="RING"/>
    <property type="match status" value="1"/>
</dbReference>
<evidence type="ECO:0000256" key="3">
    <source>
        <dbReference type="ARBA" id="ARBA00022833"/>
    </source>
</evidence>
<keyword evidence="2 4" id="KW-0863">Zinc-finger</keyword>
<feature type="domain" description="RING-type" evidence="6">
    <location>
        <begin position="23"/>
        <end position="71"/>
    </location>
</feature>
<keyword evidence="5" id="KW-0175">Coiled coil</keyword>
<organism evidence="7">
    <name type="scientific">Spirodela intermedia</name>
    <name type="common">Intermediate duckweed</name>
    <dbReference type="NCBI Taxonomy" id="51605"/>
    <lineage>
        <taxon>Eukaryota</taxon>
        <taxon>Viridiplantae</taxon>
        <taxon>Streptophyta</taxon>
        <taxon>Embryophyta</taxon>
        <taxon>Tracheophyta</taxon>
        <taxon>Spermatophyta</taxon>
        <taxon>Magnoliopsida</taxon>
        <taxon>Liliopsida</taxon>
        <taxon>Araceae</taxon>
        <taxon>Lemnoideae</taxon>
        <taxon>Spirodela</taxon>
    </lineage>
</organism>
<dbReference type="PROSITE" id="PS50089">
    <property type="entry name" value="ZF_RING_2"/>
    <property type="match status" value="1"/>
</dbReference>
<accession>A0A7I8IHV7</accession>
<dbReference type="EMBL" id="LR743590">
    <property type="protein sequence ID" value="CAA2617392.1"/>
    <property type="molecule type" value="Genomic_DNA"/>
</dbReference>
<reference evidence="7 8" key="1">
    <citation type="submission" date="2019-12" db="EMBL/GenBank/DDBJ databases">
        <authorList>
            <person name="Scholz U."/>
            <person name="Mascher M."/>
            <person name="Fiebig A."/>
        </authorList>
    </citation>
    <scope>NUCLEOTIDE SEQUENCE</scope>
</reference>
<dbReference type="PANTHER" id="PTHR47344:SF1">
    <property type="entry name" value="RING ZINC FINGER PROTEIN-RELATED"/>
    <property type="match status" value="1"/>
</dbReference>
<gene>
    <name evidence="7" type="ORF">SI7747_03003558</name>
</gene>
<keyword evidence="1" id="KW-0479">Metal-binding</keyword>
<dbReference type="Gene3D" id="3.30.40.10">
    <property type="entry name" value="Zinc/RING finger domain, C3HC4 (zinc finger)"/>
    <property type="match status" value="1"/>
</dbReference>
<evidence type="ECO:0000313" key="8">
    <source>
        <dbReference type="Proteomes" id="UP001189122"/>
    </source>
</evidence>
<dbReference type="PANTHER" id="PTHR47344">
    <property type="entry name" value="RING ZINC FINGER PROTEIN-RELATED"/>
    <property type="match status" value="1"/>
</dbReference>
<protein>
    <recommendedName>
        <fullName evidence="6">RING-type domain-containing protein</fullName>
    </recommendedName>
</protein>
<dbReference type="Pfam" id="PF13445">
    <property type="entry name" value="zf-RING_UBOX"/>
    <property type="match status" value="1"/>
</dbReference>
<evidence type="ECO:0000256" key="5">
    <source>
        <dbReference type="SAM" id="Coils"/>
    </source>
</evidence>
<keyword evidence="3" id="KW-0862">Zinc</keyword>
<name>A0A7I8IHV7_SPIIN</name>
<evidence type="ECO:0000256" key="4">
    <source>
        <dbReference type="PROSITE-ProRule" id="PRU00175"/>
    </source>
</evidence>
<evidence type="ECO:0000256" key="1">
    <source>
        <dbReference type="ARBA" id="ARBA00022723"/>
    </source>
</evidence>
<dbReference type="InterPro" id="IPR001841">
    <property type="entry name" value="Znf_RING"/>
</dbReference>
<dbReference type="Proteomes" id="UP001189122">
    <property type="component" value="Unassembled WGS sequence"/>
</dbReference>
<dbReference type="SUPFAM" id="SSF57850">
    <property type="entry name" value="RING/U-box"/>
    <property type="match status" value="1"/>
</dbReference>
<dbReference type="GO" id="GO:0008270">
    <property type="term" value="F:zinc ion binding"/>
    <property type="evidence" value="ECO:0007669"/>
    <property type="project" value="UniProtKB-KW"/>
</dbReference>
<proteinExistence type="predicted"/>